<organism evidence="3 4">
    <name type="scientific">Leucobacter komagatae</name>
    <dbReference type="NCBI Taxonomy" id="55969"/>
    <lineage>
        <taxon>Bacteria</taxon>
        <taxon>Bacillati</taxon>
        <taxon>Actinomycetota</taxon>
        <taxon>Actinomycetes</taxon>
        <taxon>Micrococcales</taxon>
        <taxon>Microbacteriaceae</taxon>
        <taxon>Leucobacter</taxon>
    </lineage>
</organism>
<protein>
    <submittedName>
        <fullName evidence="3">Uncharacterized protein YndB with AHSA1/START domain</fullName>
    </submittedName>
</protein>
<evidence type="ECO:0000313" key="3">
    <source>
        <dbReference type="EMBL" id="TQL44467.1"/>
    </source>
</evidence>
<dbReference type="EMBL" id="VFON01000001">
    <property type="protein sequence ID" value="TQL44467.1"/>
    <property type="molecule type" value="Genomic_DNA"/>
</dbReference>
<dbReference type="RefSeq" id="WP_141887649.1">
    <property type="nucleotide sequence ID" value="NZ_BAAAUY010000020.1"/>
</dbReference>
<dbReference type="OrthoDB" id="3365660at2"/>
<evidence type="ECO:0000256" key="1">
    <source>
        <dbReference type="ARBA" id="ARBA00006817"/>
    </source>
</evidence>
<gene>
    <name evidence="3" type="ORF">FB468_2524</name>
</gene>
<dbReference type="InterPro" id="IPR023393">
    <property type="entry name" value="START-like_dom_sf"/>
</dbReference>
<name>A0A542Y8T0_9MICO</name>
<evidence type="ECO:0000259" key="2">
    <source>
        <dbReference type="Pfam" id="PF08327"/>
    </source>
</evidence>
<dbReference type="Proteomes" id="UP000319094">
    <property type="component" value="Unassembled WGS sequence"/>
</dbReference>
<sequence length="334" mass="36964">MPITAVTQDTEALTLTVVADFTVSVRRLWDAYLDPRQIERFWGPPTFPATFTRHDGFPGGVSNYRMTGPEGEVSAGYWKWVAVDEGSSFEVRDGFAREDGTPNAEMPDMRMTFDFAETALGSRLTTTTYFNSLDELEQLRAMGMEEGMRLAMGQIDAVVEDLAAFAVGAGTELQRIGDAQARTSRIVRGTVEQVWRAHHDPDLLRRWQLGPDGWSMPVCEVATAVGERHRTEWASDDGGQRFGFTGTVLEIEPPRRSVTTEAMFTPEDPEAAQSPVTTNELTLIPVEGGTLVSLLITYPDTETREMILSTGMVDGMETSYTRLDSELLSSGSQR</sequence>
<evidence type="ECO:0000313" key="4">
    <source>
        <dbReference type="Proteomes" id="UP000319094"/>
    </source>
</evidence>
<dbReference type="InterPro" id="IPR013538">
    <property type="entry name" value="ASHA1/2-like_C"/>
</dbReference>
<reference evidence="3 4" key="1">
    <citation type="submission" date="2019-06" db="EMBL/GenBank/DDBJ databases">
        <title>Sequencing the genomes of 1000 actinobacteria strains.</title>
        <authorList>
            <person name="Klenk H.-P."/>
        </authorList>
    </citation>
    <scope>NUCLEOTIDE SEQUENCE [LARGE SCALE GENOMIC DNA]</scope>
    <source>
        <strain evidence="3 4">DSM 8803</strain>
    </source>
</reference>
<dbReference type="SUPFAM" id="SSF55961">
    <property type="entry name" value="Bet v1-like"/>
    <property type="match status" value="2"/>
</dbReference>
<dbReference type="CDD" id="cd07814">
    <property type="entry name" value="SRPBCC_CalC_Aha1-like"/>
    <property type="match status" value="1"/>
</dbReference>
<dbReference type="Gene3D" id="3.30.530.20">
    <property type="match status" value="2"/>
</dbReference>
<keyword evidence="4" id="KW-1185">Reference proteome</keyword>
<proteinExistence type="inferred from homology"/>
<dbReference type="AlphaFoldDB" id="A0A542Y8T0"/>
<comment type="similarity">
    <text evidence="1">Belongs to the AHA1 family.</text>
</comment>
<feature type="domain" description="Activator of Hsp90 ATPase homologue 1/2-like C-terminal" evidence="2">
    <location>
        <begin position="190"/>
        <end position="326"/>
    </location>
</feature>
<accession>A0A542Y8T0</accession>
<feature type="domain" description="Activator of Hsp90 ATPase homologue 1/2-like C-terminal" evidence="2">
    <location>
        <begin position="23"/>
        <end position="160"/>
    </location>
</feature>
<dbReference type="Pfam" id="PF08327">
    <property type="entry name" value="AHSA1"/>
    <property type="match status" value="2"/>
</dbReference>
<comment type="caution">
    <text evidence="3">The sequence shown here is derived from an EMBL/GenBank/DDBJ whole genome shotgun (WGS) entry which is preliminary data.</text>
</comment>